<feature type="compositionally biased region" description="Basic residues" evidence="1">
    <location>
        <begin position="23"/>
        <end position="34"/>
    </location>
</feature>
<gene>
    <name evidence="2" type="ORF">Sjap_017354</name>
</gene>
<reference evidence="2 3" key="1">
    <citation type="submission" date="2024-01" db="EMBL/GenBank/DDBJ databases">
        <title>Genome assemblies of Stephania.</title>
        <authorList>
            <person name="Yang L."/>
        </authorList>
    </citation>
    <scope>NUCLEOTIDE SEQUENCE [LARGE SCALE GENOMIC DNA]</scope>
    <source>
        <strain evidence="2">QJT</strain>
        <tissue evidence="2">Leaf</tissue>
    </source>
</reference>
<evidence type="ECO:0000313" key="3">
    <source>
        <dbReference type="Proteomes" id="UP001417504"/>
    </source>
</evidence>
<accession>A0AAP0I610</accession>
<feature type="compositionally biased region" description="Basic residues" evidence="1">
    <location>
        <begin position="1"/>
        <end position="15"/>
    </location>
</feature>
<protein>
    <submittedName>
        <fullName evidence="2">Uncharacterized protein</fullName>
    </submittedName>
</protein>
<sequence length="142" mass="16278">MGTIKRPRQGAKARPRRDEAARKQGKARRGRGKARQGWARQGKARPRQDKARQGKARHVRQGGTTINFMTRALTPVKVRFVSFLKKRILIDTEVALQYIRKKIDAIGLEDDYIDAEILNSWASIPPALRKTLHLNFNRLLGR</sequence>
<evidence type="ECO:0000256" key="1">
    <source>
        <dbReference type="SAM" id="MobiDB-lite"/>
    </source>
</evidence>
<keyword evidence="3" id="KW-1185">Reference proteome</keyword>
<dbReference type="EMBL" id="JBBNAE010000007">
    <property type="protein sequence ID" value="KAK9109294.1"/>
    <property type="molecule type" value="Genomic_DNA"/>
</dbReference>
<proteinExistence type="predicted"/>
<dbReference type="AlphaFoldDB" id="A0AAP0I610"/>
<organism evidence="2 3">
    <name type="scientific">Stephania japonica</name>
    <dbReference type="NCBI Taxonomy" id="461633"/>
    <lineage>
        <taxon>Eukaryota</taxon>
        <taxon>Viridiplantae</taxon>
        <taxon>Streptophyta</taxon>
        <taxon>Embryophyta</taxon>
        <taxon>Tracheophyta</taxon>
        <taxon>Spermatophyta</taxon>
        <taxon>Magnoliopsida</taxon>
        <taxon>Ranunculales</taxon>
        <taxon>Menispermaceae</taxon>
        <taxon>Menispermoideae</taxon>
        <taxon>Cissampelideae</taxon>
        <taxon>Stephania</taxon>
    </lineage>
</organism>
<comment type="caution">
    <text evidence="2">The sequence shown here is derived from an EMBL/GenBank/DDBJ whole genome shotgun (WGS) entry which is preliminary data.</text>
</comment>
<evidence type="ECO:0000313" key="2">
    <source>
        <dbReference type="EMBL" id="KAK9109294.1"/>
    </source>
</evidence>
<dbReference type="Proteomes" id="UP001417504">
    <property type="component" value="Unassembled WGS sequence"/>
</dbReference>
<feature type="region of interest" description="Disordered" evidence="1">
    <location>
        <begin position="1"/>
        <end position="63"/>
    </location>
</feature>
<name>A0AAP0I610_9MAGN</name>